<keyword evidence="2" id="KW-0472">Membrane</keyword>
<feature type="region of interest" description="Disordered" evidence="1">
    <location>
        <begin position="154"/>
        <end position="174"/>
    </location>
</feature>
<gene>
    <name evidence="4" type="ORF">NBR_LOCUS2683</name>
</gene>
<dbReference type="Proteomes" id="UP000271162">
    <property type="component" value="Unassembled WGS sequence"/>
</dbReference>
<dbReference type="WBParaSite" id="NBR_0000268201-mRNA-1">
    <property type="protein sequence ID" value="NBR_0000268201-mRNA-1"/>
    <property type="gene ID" value="NBR_0000268201"/>
</dbReference>
<dbReference type="AlphaFoldDB" id="A0A0N4XJI0"/>
<keyword evidence="5" id="KW-1185">Reference proteome</keyword>
<dbReference type="InterPro" id="IPR013087">
    <property type="entry name" value="Znf_C2H2_type"/>
</dbReference>
<feature type="compositionally biased region" description="Pro residues" evidence="1">
    <location>
        <begin position="161"/>
        <end position="172"/>
    </location>
</feature>
<feature type="domain" description="C2H2-type" evidence="3">
    <location>
        <begin position="90"/>
        <end position="115"/>
    </location>
</feature>
<feature type="domain" description="C2H2-type" evidence="3">
    <location>
        <begin position="14"/>
        <end position="36"/>
    </location>
</feature>
<proteinExistence type="predicted"/>
<sequence length="179" mass="20190">MKTHMIGHQKRFGFQCPFCTFKSESAGFLKRHVEIHGSRSYAWPPVYVGVNPRKTAPEPVGKKAQCRSTMKVLFLRCASQHTPSGSSMRWPCPMNNCKFSAAVVPQHVTHHIRRHVNYLLISFLVVLLPLWEWGEISSLTPALMPKMWSVSAEQRSAADPPNHPSYPAPPPEGHSVFYA</sequence>
<dbReference type="SMART" id="SM00355">
    <property type="entry name" value="ZnF_C2H2"/>
    <property type="match status" value="2"/>
</dbReference>
<protein>
    <submittedName>
        <fullName evidence="6">C2H2-type domain-containing protein</fullName>
    </submittedName>
</protein>
<name>A0A0N4XJI0_NIPBR</name>
<feature type="transmembrane region" description="Helical" evidence="2">
    <location>
        <begin position="116"/>
        <end position="134"/>
    </location>
</feature>
<reference evidence="6" key="1">
    <citation type="submission" date="2017-02" db="UniProtKB">
        <authorList>
            <consortium name="WormBaseParasite"/>
        </authorList>
    </citation>
    <scope>IDENTIFICATION</scope>
</reference>
<dbReference type="STRING" id="27835.A0A0N4XJI0"/>
<evidence type="ECO:0000313" key="6">
    <source>
        <dbReference type="WBParaSite" id="NBR_0000268201-mRNA-1"/>
    </source>
</evidence>
<evidence type="ECO:0000259" key="3">
    <source>
        <dbReference type="SMART" id="SM00355"/>
    </source>
</evidence>
<evidence type="ECO:0000313" key="5">
    <source>
        <dbReference type="Proteomes" id="UP000271162"/>
    </source>
</evidence>
<dbReference type="EMBL" id="UYSL01003299">
    <property type="protein sequence ID" value="VDL66272.1"/>
    <property type="molecule type" value="Genomic_DNA"/>
</dbReference>
<evidence type="ECO:0000256" key="1">
    <source>
        <dbReference type="SAM" id="MobiDB-lite"/>
    </source>
</evidence>
<organism evidence="6">
    <name type="scientific">Nippostrongylus brasiliensis</name>
    <name type="common">Rat hookworm</name>
    <dbReference type="NCBI Taxonomy" id="27835"/>
    <lineage>
        <taxon>Eukaryota</taxon>
        <taxon>Metazoa</taxon>
        <taxon>Ecdysozoa</taxon>
        <taxon>Nematoda</taxon>
        <taxon>Chromadorea</taxon>
        <taxon>Rhabditida</taxon>
        <taxon>Rhabditina</taxon>
        <taxon>Rhabditomorpha</taxon>
        <taxon>Strongyloidea</taxon>
        <taxon>Heligmosomidae</taxon>
        <taxon>Nippostrongylus</taxon>
    </lineage>
</organism>
<evidence type="ECO:0000313" key="4">
    <source>
        <dbReference type="EMBL" id="VDL66272.1"/>
    </source>
</evidence>
<keyword evidence="2" id="KW-0812">Transmembrane</keyword>
<keyword evidence="2" id="KW-1133">Transmembrane helix</keyword>
<accession>A0A0N4XJI0</accession>
<reference evidence="4 5" key="2">
    <citation type="submission" date="2018-11" db="EMBL/GenBank/DDBJ databases">
        <authorList>
            <consortium name="Pathogen Informatics"/>
        </authorList>
    </citation>
    <scope>NUCLEOTIDE SEQUENCE [LARGE SCALE GENOMIC DNA]</scope>
</reference>
<evidence type="ECO:0000256" key="2">
    <source>
        <dbReference type="SAM" id="Phobius"/>
    </source>
</evidence>